<dbReference type="EMBL" id="VMFF01000020">
    <property type="protein sequence ID" value="TSC65962.1"/>
    <property type="molecule type" value="Genomic_DNA"/>
</dbReference>
<comment type="caution">
    <text evidence="3">The sequence shown here is derived from an EMBL/GenBank/DDBJ whole genome shotgun (WGS) entry which is preliminary data.</text>
</comment>
<reference evidence="3 4" key="1">
    <citation type="submission" date="2017-07" db="EMBL/GenBank/DDBJ databases">
        <title>Mechanisms for carbon and nitrogen cycling indicate functional differentiation within the Candidate Phyla Radiation.</title>
        <authorList>
            <person name="Danczak R.E."/>
            <person name="Johnston M.D."/>
            <person name="Kenah C."/>
            <person name="Slattery M."/>
            <person name="Wrighton K.C."/>
            <person name="Wilkins M.J."/>
        </authorList>
    </citation>
    <scope>NUCLEOTIDE SEQUENCE [LARGE SCALE GENOMIC DNA]</scope>
    <source>
        <strain evidence="3">Gr01-1014_77</strain>
    </source>
</reference>
<keyword evidence="1" id="KW-1133">Transmembrane helix</keyword>
<dbReference type="InterPro" id="IPR050250">
    <property type="entry name" value="Macrolide_Exporter_MacB"/>
</dbReference>
<organism evidence="3 4">
    <name type="scientific">Candidatus Doudnabacteria bacterium Gr01-1014_77</name>
    <dbReference type="NCBI Taxonomy" id="2017133"/>
    <lineage>
        <taxon>Bacteria</taxon>
        <taxon>Candidatus Doudnaibacteriota</taxon>
    </lineage>
</organism>
<evidence type="ECO:0000259" key="2">
    <source>
        <dbReference type="Pfam" id="PF12704"/>
    </source>
</evidence>
<evidence type="ECO:0000313" key="4">
    <source>
        <dbReference type="Proteomes" id="UP000319613"/>
    </source>
</evidence>
<sequence>MFFQSLKIAARALLLNKTRSFLTMLGIIIGITAVIVLISAGQGAQELIVNQVKGIGSNLLFVIPGGSGKSQFSAPASAQGIIITSLVDSDIKSLRNKLLAPNIEYVSPEVRGQYTVSYNNVDQIAPVVGEDENFGVVRNINLTAGNWFTKSDVDGLTQVAILGSTIKEDLFGEQDPIGQLIKIKQVLRFL</sequence>
<dbReference type="PANTHER" id="PTHR30572">
    <property type="entry name" value="MEMBRANE COMPONENT OF TRANSPORTER-RELATED"/>
    <property type="match status" value="1"/>
</dbReference>
<accession>A0A554JC71</accession>
<feature type="transmembrane region" description="Helical" evidence="1">
    <location>
        <begin position="21"/>
        <end position="41"/>
    </location>
</feature>
<gene>
    <name evidence="3" type="ORF">G01um101477_278</name>
</gene>
<dbReference type="Proteomes" id="UP000319613">
    <property type="component" value="Unassembled WGS sequence"/>
</dbReference>
<name>A0A554JC71_9BACT</name>
<dbReference type="AlphaFoldDB" id="A0A554JC71"/>
<proteinExistence type="predicted"/>
<evidence type="ECO:0000256" key="1">
    <source>
        <dbReference type="SAM" id="Phobius"/>
    </source>
</evidence>
<keyword evidence="1" id="KW-0812">Transmembrane</keyword>
<protein>
    <submittedName>
        <fullName evidence="3">Putative ABC transport system permease protein</fullName>
    </submittedName>
</protein>
<dbReference type="GO" id="GO:0005886">
    <property type="term" value="C:plasma membrane"/>
    <property type="evidence" value="ECO:0007669"/>
    <property type="project" value="TreeGrafter"/>
</dbReference>
<dbReference type="GO" id="GO:0022857">
    <property type="term" value="F:transmembrane transporter activity"/>
    <property type="evidence" value="ECO:0007669"/>
    <property type="project" value="TreeGrafter"/>
</dbReference>
<evidence type="ECO:0000313" key="3">
    <source>
        <dbReference type="EMBL" id="TSC65962.1"/>
    </source>
</evidence>
<keyword evidence="1" id="KW-0472">Membrane</keyword>
<feature type="domain" description="MacB-like periplasmic core" evidence="2">
    <location>
        <begin position="20"/>
        <end position="184"/>
    </location>
</feature>
<dbReference type="Pfam" id="PF12704">
    <property type="entry name" value="MacB_PCD"/>
    <property type="match status" value="1"/>
</dbReference>
<dbReference type="InterPro" id="IPR025857">
    <property type="entry name" value="MacB_PCD"/>
</dbReference>
<dbReference type="PANTHER" id="PTHR30572:SF4">
    <property type="entry name" value="ABC TRANSPORTER PERMEASE YTRF"/>
    <property type="match status" value="1"/>
</dbReference>